<dbReference type="PROSITE" id="PS50135">
    <property type="entry name" value="ZF_ZZ_2"/>
    <property type="match status" value="1"/>
</dbReference>
<dbReference type="InterPro" id="IPR013083">
    <property type="entry name" value="Znf_RING/FYVE/PHD"/>
</dbReference>
<dbReference type="PROSITE" id="PS51416">
    <property type="entry name" value="MIB_HERC2"/>
    <property type="match status" value="2"/>
</dbReference>
<dbReference type="InterPro" id="IPR010606">
    <property type="entry name" value="Mib_Herc2"/>
</dbReference>
<protein>
    <recommendedName>
        <fullName evidence="4">RING-type E3 ubiquitin transferase</fullName>
        <ecNumber evidence="4">2.3.2.27</ecNumber>
    </recommendedName>
</protein>
<accession>A0A9Q0S7U1</accession>
<dbReference type="InterPro" id="IPR043145">
    <property type="entry name" value="Znf_ZZ_sf"/>
</dbReference>
<feature type="repeat" description="ANK" evidence="14">
    <location>
        <begin position="544"/>
        <end position="576"/>
    </location>
</feature>
<feature type="compositionally biased region" description="Low complexity" evidence="16">
    <location>
        <begin position="826"/>
        <end position="838"/>
    </location>
</feature>
<evidence type="ECO:0000256" key="4">
    <source>
        <dbReference type="ARBA" id="ARBA00012483"/>
    </source>
</evidence>
<dbReference type="SMART" id="SM00184">
    <property type="entry name" value="RING"/>
    <property type="match status" value="2"/>
</dbReference>
<dbReference type="OrthoDB" id="2122982at2759"/>
<dbReference type="SUPFAM" id="SSF48403">
    <property type="entry name" value="Ankyrin repeat"/>
    <property type="match status" value="1"/>
</dbReference>
<dbReference type="InterPro" id="IPR042056">
    <property type="entry name" value="MIB1/2_ZZ"/>
</dbReference>
<sequence length="1074" mass="118553">MDDVITKMFAPGVRVVRGPDWNWKNQDGGEGHVGTVCEIGRFGSLHSPEKTVVVNWDSGHRTNYRVGYQGQYDLTIVDNAQIGVKHPNIICDGCSKAGIAGIRFRCAQCTNYDLCATCYGADIHDLEHPFIRYQTTNSVGVRVPTRKSSTRIQLKGIFVGAKVVRGPDWEWGQQDGGDGKTGRVMEIRGWDNESCRSVANVSWVSGSTNVYRLGHKGNVDLKYIQPAGGGYYYRDHMPVLGQAEEQQPIVQASRPNYSVGDRVKVCLDKEALVKLQQGHGGWNPRMAEYLTKIGTVHRITDKGDIRVQYEGCANRWTFHPAALVKVCTFQVGDLVTIINDAAKVQKHLLNQFYFSQILQKGHGEWVETMRNALNKSAKVIKVYADGDLRIQQIEDGFAWTLNPKCVKLERSPLAAATERSNSMMDLSHQRADHVMMPLSGLSGSSAADKLVREAAQGRVDYVQHYLGQYPEQVDVMSAGKTCLQVSAHQGHIQLVKFLLTLGANVNAVDKEGDSTLHYAAFGNQPEVMRVLLMNGADINILNSSHCSALHISAHKKPPQCVKILLEHGADVNMQDSYGDTALHDAIGKENFEVVDLLCSAPNLDLTVRNNRGFNVLHHSSLKGNSIAIKRLLQLARQLVDVKKDDGFAALHLAALNGHANVVEVLVKDGQADINIRNNRRQTPFLLAVSQGHAAAIEKLVDLGCDILAKDEDGDNAMHLCVIKKSNLIQEVPKEEAPQIWTIYQSLQHITENRLMCAILCYLAKNGCTIDANNKGKRILDWVCDKPVQDLILSYVNKSGASVSGEPSSSTVETGDINIATINLTESGTGSNSSSANTSMLDPEQLPSSSNPPTPLRRHHQANSRDVSTPPPSNPFIQYVLDEATNASTKPKKTDVDRTHTLSPPLPTEAPTTSNQMNDMNFTENELTRSNLSPQRGVKDAPSHDSNQPAECIVCNEVLPLTIFEPCSHQISCEECSVRMKKCLSCGTVIEKRITPSGVPVVPPQQQQRQLSSERLRYLENKILEIEETHSCSICMERRRNVAFLCGHGACSKCSETLKTCHMCRKTIIKKINLY</sequence>
<evidence type="ECO:0000256" key="6">
    <source>
        <dbReference type="ARBA" id="ARBA00022679"/>
    </source>
</evidence>
<dbReference type="Pfam" id="PF00569">
    <property type="entry name" value="ZZ"/>
    <property type="match status" value="1"/>
</dbReference>
<evidence type="ECO:0000256" key="8">
    <source>
        <dbReference type="ARBA" id="ARBA00022737"/>
    </source>
</evidence>
<dbReference type="Pfam" id="PF13920">
    <property type="entry name" value="zf-C3HC4_3"/>
    <property type="match status" value="2"/>
</dbReference>
<keyword evidence="9 15" id="KW-0863">Zinc-finger</keyword>
<dbReference type="Gene3D" id="3.30.60.90">
    <property type="match status" value="1"/>
</dbReference>
<dbReference type="EC" id="2.3.2.27" evidence="4"/>
<dbReference type="InterPro" id="IPR001841">
    <property type="entry name" value="Znf_RING"/>
</dbReference>
<evidence type="ECO:0000313" key="21">
    <source>
        <dbReference type="Proteomes" id="UP001151699"/>
    </source>
</evidence>
<dbReference type="Proteomes" id="UP001151699">
    <property type="component" value="Chromosome A"/>
</dbReference>
<dbReference type="Pfam" id="PF18346">
    <property type="entry name" value="SH3_15"/>
    <property type="match status" value="2"/>
</dbReference>
<keyword evidence="13 14" id="KW-0040">ANK repeat</keyword>
<evidence type="ECO:0000256" key="3">
    <source>
        <dbReference type="ARBA" id="ARBA00004906"/>
    </source>
</evidence>
<keyword evidence="5" id="KW-0963">Cytoplasm</keyword>
<keyword evidence="12" id="KW-0914">Notch signaling pathway</keyword>
<evidence type="ECO:0000259" key="17">
    <source>
        <dbReference type="PROSITE" id="PS50089"/>
    </source>
</evidence>
<dbReference type="GO" id="GO:0061630">
    <property type="term" value="F:ubiquitin protein ligase activity"/>
    <property type="evidence" value="ECO:0007669"/>
    <property type="project" value="UniProtKB-EC"/>
</dbReference>
<comment type="caution">
    <text evidence="20">The sequence shown here is derived from an EMBL/GenBank/DDBJ whole genome shotgun (WGS) entry which is preliminary data.</text>
</comment>
<dbReference type="GO" id="GO:0008270">
    <property type="term" value="F:zinc ion binding"/>
    <property type="evidence" value="ECO:0007669"/>
    <property type="project" value="UniProtKB-KW"/>
</dbReference>
<dbReference type="Gene3D" id="1.25.40.20">
    <property type="entry name" value="Ankyrin repeat-containing domain"/>
    <property type="match status" value="3"/>
</dbReference>
<dbReference type="FunFam" id="3.30.60.90:FF:000004">
    <property type="entry name" value="Putative E3 ubiquitin-protein ligase MIB2"/>
    <property type="match status" value="1"/>
</dbReference>
<dbReference type="Pfam" id="PF12796">
    <property type="entry name" value="Ank_2"/>
    <property type="match status" value="2"/>
</dbReference>
<dbReference type="PANTHER" id="PTHR24202">
    <property type="entry name" value="E3 UBIQUITIN-PROTEIN LIGASE MIB2"/>
    <property type="match status" value="1"/>
</dbReference>
<evidence type="ECO:0000256" key="1">
    <source>
        <dbReference type="ARBA" id="ARBA00000900"/>
    </source>
</evidence>
<keyword evidence="11" id="KW-0862">Zinc</keyword>
<dbReference type="FunFam" id="1.25.40.20:FF:000445">
    <property type="entry name" value="E3 ubiquitin-protein ligase mind-bomb"/>
    <property type="match status" value="1"/>
</dbReference>
<feature type="region of interest" description="Disordered" evidence="16">
    <location>
        <begin position="822"/>
        <end position="917"/>
    </location>
</feature>
<comment type="catalytic activity">
    <reaction evidence="1">
        <text>S-ubiquitinyl-[E2 ubiquitin-conjugating enzyme]-L-cysteine + [acceptor protein]-L-lysine = [E2 ubiquitin-conjugating enzyme]-L-cysteine + N(6)-ubiquitinyl-[acceptor protein]-L-lysine.</text>
        <dbReference type="EC" id="2.3.2.27"/>
    </reaction>
</comment>
<evidence type="ECO:0000259" key="18">
    <source>
        <dbReference type="PROSITE" id="PS50135"/>
    </source>
</evidence>
<evidence type="ECO:0000256" key="11">
    <source>
        <dbReference type="ARBA" id="ARBA00022833"/>
    </source>
</evidence>
<dbReference type="PANTHER" id="PTHR24202:SF4">
    <property type="entry name" value="E3 UBIQUITIN-PROTEIN LIGASE MIB2-RELATED"/>
    <property type="match status" value="1"/>
</dbReference>
<evidence type="ECO:0000256" key="13">
    <source>
        <dbReference type="ARBA" id="ARBA00023043"/>
    </source>
</evidence>
<dbReference type="InterPro" id="IPR037252">
    <property type="entry name" value="Mib_Herc2_sf"/>
</dbReference>
<evidence type="ECO:0000256" key="10">
    <source>
        <dbReference type="ARBA" id="ARBA00022786"/>
    </source>
</evidence>
<feature type="domain" description="MIB/HERC2" evidence="19">
    <location>
        <begin position="149"/>
        <end position="227"/>
    </location>
</feature>
<dbReference type="InterPro" id="IPR002110">
    <property type="entry name" value="Ankyrin_rpt"/>
</dbReference>
<dbReference type="GO" id="GO:0007219">
    <property type="term" value="P:Notch signaling pathway"/>
    <property type="evidence" value="ECO:0007669"/>
    <property type="project" value="UniProtKB-KW"/>
</dbReference>
<evidence type="ECO:0000256" key="2">
    <source>
        <dbReference type="ARBA" id="ARBA00004496"/>
    </source>
</evidence>
<dbReference type="Pfam" id="PF06701">
    <property type="entry name" value="MIB_HERC2"/>
    <property type="match status" value="2"/>
</dbReference>
<feature type="domain" description="RING-type" evidence="17">
    <location>
        <begin position="1031"/>
        <end position="1064"/>
    </location>
</feature>
<dbReference type="Gene3D" id="3.30.40.10">
    <property type="entry name" value="Zinc/RING finger domain, C3HC4 (zinc finger)"/>
    <property type="match status" value="2"/>
</dbReference>
<keyword evidence="10" id="KW-0833">Ubl conjugation pathway</keyword>
<evidence type="ECO:0000256" key="5">
    <source>
        <dbReference type="ARBA" id="ARBA00022490"/>
    </source>
</evidence>
<reference evidence="20" key="1">
    <citation type="submission" date="2022-07" db="EMBL/GenBank/DDBJ databases">
        <authorList>
            <person name="Trinca V."/>
            <person name="Uliana J.V.C."/>
            <person name="Torres T.T."/>
            <person name="Ward R.J."/>
            <person name="Monesi N."/>
        </authorList>
    </citation>
    <scope>NUCLEOTIDE SEQUENCE</scope>
    <source>
        <strain evidence="20">HSMRA1968</strain>
        <tissue evidence="20">Whole embryos</tissue>
    </source>
</reference>
<feature type="domain" description="MIB/HERC2" evidence="19">
    <location>
        <begin position="1"/>
        <end position="80"/>
    </location>
</feature>
<dbReference type="InterPro" id="IPR036770">
    <property type="entry name" value="Ankyrin_rpt-contain_sf"/>
</dbReference>
<dbReference type="PROSITE" id="PS50088">
    <property type="entry name" value="ANK_REPEAT"/>
    <property type="match status" value="5"/>
</dbReference>
<dbReference type="Gene3D" id="2.30.30.40">
    <property type="entry name" value="SH3 Domains"/>
    <property type="match status" value="2"/>
</dbReference>
<dbReference type="CDD" id="cd02339">
    <property type="entry name" value="ZZ_Mind_bomb"/>
    <property type="match status" value="1"/>
</dbReference>
<feature type="repeat" description="ANK" evidence="14">
    <location>
        <begin position="679"/>
        <end position="711"/>
    </location>
</feature>
<evidence type="ECO:0000256" key="14">
    <source>
        <dbReference type="PROSITE-ProRule" id="PRU00023"/>
    </source>
</evidence>
<evidence type="ECO:0000256" key="16">
    <source>
        <dbReference type="SAM" id="MobiDB-lite"/>
    </source>
</evidence>
<evidence type="ECO:0000256" key="15">
    <source>
        <dbReference type="PROSITE-ProRule" id="PRU00228"/>
    </source>
</evidence>
<comment type="pathway">
    <text evidence="3">Protein modification; protein ubiquitination.</text>
</comment>
<dbReference type="SUPFAM" id="SSF159034">
    <property type="entry name" value="Mib/herc2 domain-like"/>
    <property type="match status" value="2"/>
</dbReference>
<dbReference type="FunFam" id="3.30.40.10:FF:000393">
    <property type="entry name" value="CLUMA_CG014158, isoform A"/>
    <property type="match status" value="1"/>
</dbReference>
<dbReference type="PROSITE" id="PS50297">
    <property type="entry name" value="ANK_REP_REGION"/>
    <property type="match status" value="4"/>
</dbReference>
<dbReference type="SMART" id="SM00248">
    <property type="entry name" value="ANK"/>
    <property type="match status" value="7"/>
</dbReference>
<comment type="subcellular location">
    <subcellularLocation>
        <location evidence="2">Cytoplasm</location>
    </subcellularLocation>
</comment>
<organism evidence="20 21">
    <name type="scientific">Pseudolycoriella hygida</name>
    <dbReference type="NCBI Taxonomy" id="35572"/>
    <lineage>
        <taxon>Eukaryota</taxon>
        <taxon>Metazoa</taxon>
        <taxon>Ecdysozoa</taxon>
        <taxon>Arthropoda</taxon>
        <taxon>Hexapoda</taxon>
        <taxon>Insecta</taxon>
        <taxon>Pterygota</taxon>
        <taxon>Neoptera</taxon>
        <taxon>Endopterygota</taxon>
        <taxon>Diptera</taxon>
        <taxon>Nematocera</taxon>
        <taxon>Sciaroidea</taxon>
        <taxon>Sciaridae</taxon>
        <taxon>Pseudolycoriella</taxon>
    </lineage>
</organism>
<proteinExistence type="predicted"/>
<dbReference type="InterPro" id="IPR000433">
    <property type="entry name" value="Znf_ZZ"/>
</dbReference>
<evidence type="ECO:0000259" key="19">
    <source>
        <dbReference type="PROSITE" id="PS51416"/>
    </source>
</evidence>
<gene>
    <name evidence="20" type="primary">MIB2</name>
    <name evidence="20" type="ORF">Bhyg_01691</name>
</gene>
<feature type="repeat" description="ANK" evidence="14">
    <location>
        <begin position="645"/>
        <end position="669"/>
    </location>
</feature>
<keyword evidence="8" id="KW-0677">Repeat</keyword>
<evidence type="ECO:0000256" key="12">
    <source>
        <dbReference type="ARBA" id="ARBA00022976"/>
    </source>
</evidence>
<dbReference type="GO" id="GO:0016567">
    <property type="term" value="P:protein ubiquitination"/>
    <property type="evidence" value="ECO:0007669"/>
    <property type="project" value="InterPro"/>
</dbReference>
<dbReference type="PROSITE" id="PS01357">
    <property type="entry name" value="ZF_ZZ_1"/>
    <property type="match status" value="1"/>
</dbReference>
<dbReference type="GO" id="GO:0005737">
    <property type="term" value="C:cytoplasm"/>
    <property type="evidence" value="ECO:0007669"/>
    <property type="project" value="UniProtKB-SubCell"/>
</dbReference>
<feature type="repeat" description="ANK" evidence="14">
    <location>
        <begin position="478"/>
        <end position="510"/>
    </location>
</feature>
<dbReference type="SUPFAM" id="SSF57850">
    <property type="entry name" value="RING/U-box"/>
    <property type="match status" value="1"/>
</dbReference>
<keyword evidence="7" id="KW-0479">Metal-binding</keyword>
<dbReference type="InterPro" id="IPR040847">
    <property type="entry name" value="SH3_15"/>
</dbReference>
<evidence type="ECO:0000313" key="20">
    <source>
        <dbReference type="EMBL" id="KAJ6646480.1"/>
    </source>
</evidence>
<evidence type="ECO:0000256" key="9">
    <source>
        <dbReference type="ARBA" id="ARBA00022771"/>
    </source>
</evidence>
<dbReference type="PRINTS" id="PR01415">
    <property type="entry name" value="ANKYRIN"/>
</dbReference>
<dbReference type="Pfam" id="PF13857">
    <property type="entry name" value="Ank_5"/>
    <property type="match status" value="1"/>
</dbReference>
<feature type="domain" description="ZZ-type" evidence="18">
    <location>
        <begin position="86"/>
        <end position="138"/>
    </location>
</feature>
<dbReference type="FunFam" id="2.30.30.40:FF:000078">
    <property type="entry name" value="Putative e3 ubiquitin-protein ligase mib2"/>
    <property type="match status" value="1"/>
</dbReference>
<dbReference type="AlphaFoldDB" id="A0A9Q0S7U1"/>
<feature type="repeat" description="ANK" evidence="14">
    <location>
        <begin position="511"/>
        <end position="543"/>
    </location>
</feature>
<dbReference type="CDD" id="cd16520">
    <property type="entry name" value="RING-HC_MIBs-like"/>
    <property type="match status" value="1"/>
</dbReference>
<keyword evidence="6" id="KW-0808">Transferase</keyword>
<dbReference type="SMART" id="SM00291">
    <property type="entry name" value="ZnF_ZZ"/>
    <property type="match status" value="1"/>
</dbReference>
<dbReference type="PROSITE" id="PS50089">
    <property type="entry name" value="ZF_RING_2"/>
    <property type="match status" value="1"/>
</dbReference>
<keyword evidence="21" id="KW-1185">Reference proteome</keyword>
<dbReference type="FunFam" id="2.30.30.40:FF:000044">
    <property type="entry name" value="E3 ubiquitin-protein ligase MIB2, putative"/>
    <property type="match status" value="1"/>
</dbReference>
<dbReference type="CDD" id="cd16726">
    <property type="entry name" value="RING-HC_MIB2_rpt1"/>
    <property type="match status" value="1"/>
</dbReference>
<evidence type="ECO:0000256" key="7">
    <source>
        <dbReference type="ARBA" id="ARBA00022723"/>
    </source>
</evidence>
<name>A0A9Q0S7U1_9DIPT</name>
<dbReference type="EMBL" id="WJQU01000001">
    <property type="protein sequence ID" value="KAJ6646480.1"/>
    <property type="molecule type" value="Genomic_DNA"/>
</dbReference>